<sequence length="217" mass="25219">MKVWRDFLFKLFGLGMVVVLAVMIASILPSKTCHADDGMRFKSISKVHYISFGGQKDMMDFYQYDGEKVTFMITGQRRLTMYYKGGSMSFDYYEGRNEGSYGVYEIITENPRMILYQITATSGAHAMNNGYWLVGKHKGKWVKFISLDNLAKMGHTPLEWHQIESRITNTGNMRIISSHEYLPPGVIYQVYRKHAVDMVVELFWDKNAQWFGMKRVL</sequence>
<reference evidence="2 3" key="1">
    <citation type="submission" date="2019-08" db="EMBL/GenBank/DDBJ databases">
        <title>In-depth cultivation of the pig gut microbiome towards novel bacterial diversity and tailored functional studies.</title>
        <authorList>
            <person name="Wylensek D."/>
            <person name="Hitch T.C.A."/>
            <person name="Clavel T."/>
        </authorList>
    </citation>
    <scope>NUCLEOTIDE SEQUENCE [LARGE SCALE GENOMIC DNA]</scope>
    <source>
        <strain evidence="2 3">WCA-693-APC-5D-A</strain>
    </source>
</reference>
<dbReference type="EMBL" id="VUNR01000026">
    <property type="protein sequence ID" value="MSU09542.1"/>
    <property type="molecule type" value="Genomic_DNA"/>
</dbReference>
<feature type="transmembrane region" description="Helical" evidence="1">
    <location>
        <begin position="7"/>
        <end position="28"/>
    </location>
</feature>
<keyword evidence="1" id="KW-0812">Transmembrane</keyword>
<protein>
    <submittedName>
        <fullName evidence="2">Uncharacterized protein</fullName>
    </submittedName>
</protein>
<name>A0A6I2UKI4_9FIRM</name>
<evidence type="ECO:0000256" key="1">
    <source>
        <dbReference type="SAM" id="Phobius"/>
    </source>
</evidence>
<comment type="caution">
    <text evidence="2">The sequence shown here is derived from an EMBL/GenBank/DDBJ whole genome shotgun (WGS) entry which is preliminary data.</text>
</comment>
<proteinExistence type="predicted"/>
<evidence type="ECO:0000313" key="2">
    <source>
        <dbReference type="EMBL" id="MSU09542.1"/>
    </source>
</evidence>
<gene>
    <name evidence="2" type="ORF">FYJ84_11170</name>
</gene>
<keyword evidence="3" id="KW-1185">Reference proteome</keyword>
<dbReference type="Proteomes" id="UP000433181">
    <property type="component" value="Unassembled WGS sequence"/>
</dbReference>
<dbReference type="AlphaFoldDB" id="A0A6I2UKI4"/>
<keyword evidence="1" id="KW-1133">Transmembrane helix</keyword>
<keyword evidence="1" id="KW-0472">Membrane</keyword>
<organism evidence="2 3">
    <name type="scientific">Anaerovibrio slackiae</name>
    <dbReference type="NCBI Taxonomy" id="2652309"/>
    <lineage>
        <taxon>Bacteria</taxon>
        <taxon>Bacillati</taxon>
        <taxon>Bacillota</taxon>
        <taxon>Negativicutes</taxon>
        <taxon>Selenomonadales</taxon>
        <taxon>Selenomonadaceae</taxon>
        <taxon>Anaerovibrio</taxon>
    </lineage>
</organism>
<evidence type="ECO:0000313" key="3">
    <source>
        <dbReference type="Proteomes" id="UP000433181"/>
    </source>
</evidence>
<accession>A0A6I2UKI4</accession>